<protein>
    <submittedName>
        <fullName evidence="2">Uncharacterized protein</fullName>
    </submittedName>
</protein>
<feature type="region of interest" description="Disordered" evidence="1">
    <location>
        <begin position="55"/>
        <end position="89"/>
    </location>
</feature>
<dbReference type="Proteomes" id="UP000053699">
    <property type="component" value="Unassembled WGS sequence"/>
</dbReference>
<organism evidence="2 3">
    <name type="scientific">Mycobacterium lepromatosis</name>
    <dbReference type="NCBI Taxonomy" id="480418"/>
    <lineage>
        <taxon>Bacteria</taxon>
        <taxon>Bacillati</taxon>
        <taxon>Actinomycetota</taxon>
        <taxon>Actinomycetes</taxon>
        <taxon>Mycobacteriales</taxon>
        <taxon>Mycobacteriaceae</taxon>
        <taxon>Mycobacterium</taxon>
    </lineage>
</organism>
<gene>
    <name evidence="2" type="ORF">MLPM_0121</name>
</gene>
<sequence length="89" mass="10532">MALRWVRASAGTNQLRLGDLGYHTLNFVKQEPNARMMVSTYGTVRCLNHYRRAEERRIPRRKQNERPIEKPVDSARPSSRQPTYCRWCV</sequence>
<reference evidence="2 3" key="1">
    <citation type="journal article" date="2015" name="Proc. Natl. Acad. Sci. U.S.A.">
        <title>Insight into the evolution and origin of leprosy bacilli from the genome sequence of Mycobacterium lepromatosis.</title>
        <authorList>
            <person name="Singh P."/>
            <person name="Benjak A."/>
            <person name="Schuenemann V.J."/>
            <person name="Herbig A."/>
            <person name="Avanzi C."/>
            <person name="Busso P."/>
            <person name="Nieselt K."/>
            <person name="Krause J."/>
            <person name="Vera-Cabrera L."/>
            <person name="Cole S.T."/>
        </authorList>
    </citation>
    <scope>NUCLEOTIDE SEQUENCE [LARGE SCALE GENOMIC DNA]</scope>
    <source>
        <strain evidence="2 3">Mx1-22A</strain>
    </source>
</reference>
<comment type="caution">
    <text evidence="2">The sequence shown here is derived from an EMBL/GenBank/DDBJ whole genome shotgun (WGS) entry which is preliminary data.</text>
</comment>
<keyword evidence="3" id="KW-1185">Reference proteome</keyword>
<evidence type="ECO:0000313" key="3">
    <source>
        <dbReference type="Proteomes" id="UP000053699"/>
    </source>
</evidence>
<evidence type="ECO:0000313" key="2">
    <source>
        <dbReference type="EMBL" id="KJX75875.1"/>
    </source>
</evidence>
<accession>A0A0F4EW61</accession>
<name>A0A0F4EW61_9MYCO</name>
<evidence type="ECO:0000256" key="1">
    <source>
        <dbReference type="SAM" id="MobiDB-lite"/>
    </source>
</evidence>
<dbReference type="AlphaFoldDB" id="A0A0F4EW61"/>
<proteinExistence type="predicted"/>
<feature type="compositionally biased region" description="Basic and acidic residues" evidence="1">
    <location>
        <begin position="55"/>
        <end position="73"/>
    </location>
</feature>
<dbReference type="EMBL" id="JRPY01000006">
    <property type="protein sequence ID" value="KJX75875.1"/>
    <property type="molecule type" value="Genomic_DNA"/>
</dbReference>